<evidence type="ECO:0000313" key="3">
    <source>
        <dbReference type="EMBL" id="WDE98975.1"/>
    </source>
</evidence>
<organism evidence="3 4">
    <name type="scientific">Lentisphaera profundi</name>
    <dbReference type="NCBI Taxonomy" id="1658616"/>
    <lineage>
        <taxon>Bacteria</taxon>
        <taxon>Pseudomonadati</taxon>
        <taxon>Lentisphaerota</taxon>
        <taxon>Lentisphaeria</taxon>
        <taxon>Lentisphaerales</taxon>
        <taxon>Lentisphaeraceae</taxon>
        <taxon>Lentisphaera</taxon>
    </lineage>
</organism>
<keyword evidence="2" id="KW-0732">Signal</keyword>
<reference evidence="3 4" key="1">
    <citation type="submission" date="2023-02" db="EMBL/GenBank/DDBJ databases">
        <title>Genome sequence of Lentisphaera profundi SAORIC-696.</title>
        <authorList>
            <person name="Kim e."/>
            <person name="Cho J.-C."/>
            <person name="Choi A."/>
            <person name="Kang I."/>
        </authorList>
    </citation>
    <scope>NUCLEOTIDE SEQUENCE [LARGE SCALE GENOMIC DNA]</scope>
    <source>
        <strain evidence="3 4">SAORIC-696</strain>
    </source>
</reference>
<evidence type="ECO:0000256" key="1">
    <source>
        <dbReference type="SAM" id="MobiDB-lite"/>
    </source>
</evidence>
<dbReference type="RefSeq" id="WP_274153840.1">
    <property type="nucleotide sequence ID" value="NZ_CP117812.1"/>
</dbReference>
<name>A0ABY7VXL5_9BACT</name>
<gene>
    <name evidence="3" type="ORF">PQO03_14135</name>
</gene>
<sequence length="109" mass="12571">MKRTLQTLMILASVILCLTACKQEVQDMRLPTKEKPYTTSEKELCEELSPDDHELFLSYLSRRVFGSSLSAKNVGEAIEIERQSRLHKNESKQENKKDTGLKVEDNDRK</sequence>
<dbReference type="EMBL" id="CP117812">
    <property type="protein sequence ID" value="WDE98975.1"/>
    <property type="molecule type" value="Genomic_DNA"/>
</dbReference>
<protein>
    <recommendedName>
        <fullName evidence="5">Lipoprotein</fullName>
    </recommendedName>
</protein>
<evidence type="ECO:0008006" key="5">
    <source>
        <dbReference type="Google" id="ProtNLM"/>
    </source>
</evidence>
<feature type="region of interest" description="Disordered" evidence="1">
    <location>
        <begin position="81"/>
        <end position="109"/>
    </location>
</feature>
<evidence type="ECO:0000313" key="4">
    <source>
        <dbReference type="Proteomes" id="UP001214250"/>
    </source>
</evidence>
<proteinExistence type="predicted"/>
<dbReference type="Proteomes" id="UP001214250">
    <property type="component" value="Chromosome 2"/>
</dbReference>
<feature type="signal peptide" evidence="2">
    <location>
        <begin position="1"/>
        <end position="22"/>
    </location>
</feature>
<keyword evidence="4" id="KW-1185">Reference proteome</keyword>
<feature type="chain" id="PRO_5047234462" description="Lipoprotein" evidence="2">
    <location>
        <begin position="23"/>
        <end position="109"/>
    </location>
</feature>
<evidence type="ECO:0000256" key="2">
    <source>
        <dbReference type="SAM" id="SignalP"/>
    </source>
</evidence>
<accession>A0ABY7VXL5</accession>